<reference evidence="1" key="1">
    <citation type="submission" date="2021-01" db="EMBL/GenBank/DDBJ databases">
        <authorList>
            <consortium name="Genoscope - CEA"/>
            <person name="William W."/>
        </authorList>
    </citation>
    <scope>NUCLEOTIDE SEQUENCE</scope>
</reference>
<keyword evidence="2" id="KW-1185">Reference proteome</keyword>
<gene>
    <name evidence="1" type="ORF">PPRIM_AZ9-3.1.T0480014</name>
</gene>
<evidence type="ECO:0000313" key="1">
    <source>
        <dbReference type="EMBL" id="CAD8071714.1"/>
    </source>
</evidence>
<dbReference type="AlphaFoldDB" id="A0A8S1M8Y1"/>
<proteinExistence type="predicted"/>
<comment type="caution">
    <text evidence="1">The sequence shown here is derived from an EMBL/GenBank/DDBJ whole genome shotgun (WGS) entry which is preliminary data.</text>
</comment>
<dbReference type="EMBL" id="CAJJDM010000048">
    <property type="protein sequence ID" value="CAD8071714.1"/>
    <property type="molecule type" value="Genomic_DNA"/>
</dbReference>
<protein>
    <submittedName>
        <fullName evidence="1">Uncharacterized protein</fullName>
    </submittedName>
</protein>
<evidence type="ECO:0000313" key="2">
    <source>
        <dbReference type="Proteomes" id="UP000688137"/>
    </source>
</evidence>
<dbReference type="Proteomes" id="UP000688137">
    <property type="component" value="Unassembled WGS sequence"/>
</dbReference>
<accession>A0A8S1M8Y1</accession>
<name>A0A8S1M8Y1_PARPR</name>
<organism evidence="1 2">
    <name type="scientific">Paramecium primaurelia</name>
    <dbReference type="NCBI Taxonomy" id="5886"/>
    <lineage>
        <taxon>Eukaryota</taxon>
        <taxon>Sar</taxon>
        <taxon>Alveolata</taxon>
        <taxon>Ciliophora</taxon>
        <taxon>Intramacronucleata</taxon>
        <taxon>Oligohymenophorea</taxon>
        <taxon>Peniculida</taxon>
        <taxon>Parameciidae</taxon>
        <taxon>Paramecium</taxon>
    </lineage>
</organism>
<sequence>MRWQTVQQNQYIKNDYILLSAEYQALIPIYLRRLLYLNKEISDLIVNQLLIIDENRQSLLDIQKHLNKQVLKQELKQIIQRKENYLHSQLEIYNFCYEVWGKLNQYYATIQTI</sequence>